<feature type="compositionally biased region" description="Basic and acidic residues" evidence="1">
    <location>
        <begin position="297"/>
        <end position="310"/>
    </location>
</feature>
<evidence type="ECO:0000313" key="3">
    <source>
        <dbReference type="Proteomes" id="UP001140172"/>
    </source>
</evidence>
<evidence type="ECO:0000313" key="2">
    <source>
        <dbReference type="EMBL" id="KAJ2787384.1"/>
    </source>
</evidence>
<name>A0A9W8HSH4_9FUNG</name>
<keyword evidence="3" id="KW-1185">Reference proteome</keyword>
<dbReference type="InterPro" id="IPR013241">
    <property type="entry name" value="RNase_P_Pop3"/>
</dbReference>
<keyword evidence="2" id="KW-0378">Hydrolase</keyword>
<gene>
    <name evidence="2" type="primary">POP3_2</name>
    <name evidence="2" type="ORF">GGI15_000749</name>
</gene>
<dbReference type="EMBL" id="JANBUM010000024">
    <property type="protein sequence ID" value="KAJ2787384.1"/>
    <property type="molecule type" value="Genomic_DNA"/>
</dbReference>
<dbReference type="GO" id="GO:0008033">
    <property type="term" value="P:tRNA processing"/>
    <property type="evidence" value="ECO:0007669"/>
    <property type="project" value="InterPro"/>
</dbReference>
<protein>
    <submittedName>
        <fullName evidence="2">RNase P and RNase MRP subunit</fullName>
        <ecNumber evidence="2">3.1.26.5</ecNumber>
    </submittedName>
</protein>
<dbReference type="OrthoDB" id="20109at2759"/>
<accession>A0A9W8HSH4</accession>
<dbReference type="GO" id="GO:0006364">
    <property type="term" value="P:rRNA processing"/>
    <property type="evidence" value="ECO:0007669"/>
    <property type="project" value="InterPro"/>
</dbReference>
<feature type="compositionally biased region" description="Polar residues" evidence="1">
    <location>
        <begin position="88"/>
        <end position="102"/>
    </location>
</feature>
<comment type="caution">
    <text evidence="2">The sequence shown here is derived from an EMBL/GenBank/DDBJ whole genome shotgun (WGS) entry which is preliminary data.</text>
</comment>
<dbReference type="AlphaFoldDB" id="A0A9W8HSH4"/>
<dbReference type="PANTHER" id="PTHR28272">
    <property type="entry name" value="RIBONUCLEASES P/MRP PROTEIN SUBUNIT POP3"/>
    <property type="match status" value="1"/>
</dbReference>
<feature type="region of interest" description="Disordered" evidence="1">
    <location>
        <begin position="70"/>
        <end position="110"/>
    </location>
</feature>
<proteinExistence type="predicted"/>
<reference evidence="2" key="1">
    <citation type="submission" date="2022-07" db="EMBL/GenBank/DDBJ databases">
        <title>Phylogenomic reconstructions and comparative analyses of Kickxellomycotina fungi.</title>
        <authorList>
            <person name="Reynolds N.K."/>
            <person name="Stajich J.E."/>
            <person name="Barry K."/>
            <person name="Grigoriev I.V."/>
            <person name="Crous P."/>
            <person name="Smith M.E."/>
        </authorList>
    </citation>
    <scope>NUCLEOTIDE SEQUENCE</scope>
    <source>
        <strain evidence="2">BCRC 34489</strain>
    </source>
</reference>
<dbReference type="Proteomes" id="UP001140172">
    <property type="component" value="Unassembled WGS sequence"/>
</dbReference>
<feature type="region of interest" description="Disordered" evidence="1">
    <location>
        <begin position="288"/>
        <end position="310"/>
    </location>
</feature>
<evidence type="ECO:0000256" key="1">
    <source>
        <dbReference type="SAM" id="MobiDB-lite"/>
    </source>
</evidence>
<sequence length="310" mass="33312">MAGPIRAGGSVRAASEKRRPVLKYALEKPYTTLWPAAPQELQSALVDELCSAVNPVCAYFAESRRVSKQQGVRRARAARRMKRASKAGTSTSVDSASPSNDSAPKIDRSSVRSIIRERGSGEGCKADIMDGLALLDHIVIGINANTRALEKQTRAASRSDNGSELALVLVCRAGIDPQLVAHFPALAHVVHNRERAVANHTDNGSGLRLVGLGKGLEQRLATAIGHDQVTVLGIRAGSPVLDRVIEMARSRVPAPSVPWIDTSHAEQGQPGHTNGHILHPMAVRELHTSAPIQQKRPKPERANIERTKGN</sequence>
<dbReference type="PANTHER" id="PTHR28272:SF1">
    <property type="entry name" value="RIBONUCLEASES P_MRP PROTEIN SUBUNIT POP3"/>
    <property type="match status" value="1"/>
</dbReference>
<dbReference type="GO" id="GO:0004526">
    <property type="term" value="F:ribonuclease P activity"/>
    <property type="evidence" value="ECO:0007669"/>
    <property type="project" value="UniProtKB-EC"/>
</dbReference>
<organism evidence="2 3">
    <name type="scientific">Coemansia interrupta</name>
    <dbReference type="NCBI Taxonomy" id="1126814"/>
    <lineage>
        <taxon>Eukaryota</taxon>
        <taxon>Fungi</taxon>
        <taxon>Fungi incertae sedis</taxon>
        <taxon>Zoopagomycota</taxon>
        <taxon>Kickxellomycotina</taxon>
        <taxon>Kickxellomycetes</taxon>
        <taxon>Kickxellales</taxon>
        <taxon>Kickxellaceae</taxon>
        <taxon>Coemansia</taxon>
    </lineage>
</organism>
<dbReference type="EC" id="3.1.26.5" evidence="2"/>
<feature type="compositionally biased region" description="Basic residues" evidence="1">
    <location>
        <begin position="71"/>
        <end position="85"/>
    </location>
</feature>